<proteinExistence type="predicted"/>
<dbReference type="EMBL" id="LMWL01000084">
    <property type="protein sequence ID" value="KUM91101.1"/>
    <property type="molecule type" value="Genomic_DNA"/>
</dbReference>
<reference evidence="2 3" key="1">
    <citation type="submission" date="2015-10" db="EMBL/GenBank/DDBJ databases">
        <title>Draft genome sequence of Streptomyces cellostaticus DSM 40189, type strain for the species Streptomyces cellostaticus.</title>
        <authorList>
            <person name="Ruckert C."/>
            <person name="Winkler A."/>
            <person name="Kalinowski J."/>
            <person name="Kampfer P."/>
            <person name="Glaeser S."/>
        </authorList>
    </citation>
    <scope>NUCLEOTIDE SEQUENCE [LARGE SCALE GENOMIC DNA]</scope>
    <source>
        <strain evidence="2 3">DSM 40189</strain>
    </source>
</reference>
<name>A0A124HBF3_9ACTN</name>
<accession>A0A124HBF3</accession>
<sequence length="120" mass="12900">MKSRETASAGYNEALAAQSAAPPSRIDPPIGEAVEGQRRALSLRVLPELDDVPADEPTTIEAAREVLCTRLARFRQSGHWSGQAVDTASTTRMPEDSVTRPTEPVSSCLGRVRALVSEEV</sequence>
<feature type="region of interest" description="Disordered" evidence="1">
    <location>
        <begin position="1"/>
        <end position="31"/>
    </location>
</feature>
<feature type="region of interest" description="Disordered" evidence="1">
    <location>
        <begin position="79"/>
        <end position="105"/>
    </location>
</feature>
<keyword evidence="3" id="KW-1185">Reference proteome</keyword>
<dbReference type="AlphaFoldDB" id="A0A124HBF3"/>
<organism evidence="2 3">
    <name type="scientific">Streptomyces cellostaticus</name>
    <dbReference type="NCBI Taxonomy" id="67285"/>
    <lineage>
        <taxon>Bacteria</taxon>
        <taxon>Bacillati</taxon>
        <taxon>Actinomycetota</taxon>
        <taxon>Actinomycetes</taxon>
        <taxon>Kitasatosporales</taxon>
        <taxon>Streptomycetaceae</taxon>
        <taxon>Streptomyces</taxon>
    </lineage>
</organism>
<evidence type="ECO:0000313" key="3">
    <source>
        <dbReference type="Proteomes" id="UP000054241"/>
    </source>
</evidence>
<comment type="caution">
    <text evidence="2">The sequence shown here is derived from an EMBL/GenBank/DDBJ whole genome shotgun (WGS) entry which is preliminary data.</text>
</comment>
<dbReference type="STRING" id="67285.AQI88_38635"/>
<dbReference type="Proteomes" id="UP000054241">
    <property type="component" value="Unassembled WGS sequence"/>
</dbReference>
<evidence type="ECO:0000256" key="1">
    <source>
        <dbReference type="SAM" id="MobiDB-lite"/>
    </source>
</evidence>
<gene>
    <name evidence="2" type="ORF">AQI88_38635</name>
</gene>
<feature type="compositionally biased region" description="Polar residues" evidence="1">
    <location>
        <begin position="79"/>
        <end position="92"/>
    </location>
</feature>
<protein>
    <submittedName>
        <fullName evidence="2">Uncharacterized protein</fullName>
    </submittedName>
</protein>
<evidence type="ECO:0000313" key="2">
    <source>
        <dbReference type="EMBL" id="KUM91101.1"/>
    </source>
</evidence>